<dbReference type="InterPro" id="IPR022085">
    <property type="entry name" value="OpdG"/>
</dbReference>
<protein>
    <submittedName>
        <fullName evidence="1">Uncharacterized protein</fullName>
    </submittedName>
</protein>
<dbReference type="InterPro" id="IPR053204">
    <property type="entry name" value="Oxopyrrolidines_Biosynth-assoc"/>
</dbReference>
<dbReference type="PANTHER" id="PTHR38797">
    <property type="entry name" value="NUCLEAR PORE COMPLEX PROTEIN NUP85-RELATED"/>
    <property type="match status" value="1"/>
</dbReference>
<comment type="caution">
    <text evidence="1">The sequence shown here is derived from an EMBL/GenBank/DDBJ whole genome shotgun (WGS) entry which is preliminary data.</text>
</comment>
<dbReference type="AlphaFoldDB" id="A0A8H7IR40"/>
<organism evidence="1 2">
    <name type="scientific">Lasiodiplodia theobromae</name>
    <dbReference type="NCBI Taxonomy" id="45133"/>
    <lineage>
        <taxon>Eukaryota</taxon>
        <taxon>Fungi</taxon>
        <taxon>Dikarya</taxon>
        <taxon>Ascomycota</taxon>
        <taxon>Pezizomycotina</taxon>
        <taxon>Dothideomycetes</taxon>
        <taxon>Dothideomycetes incertae sedis</taxon>
        <taxon>Botryosphaeriales</taxon>
        <taxon>Botryosphaeriaceae</taxon>
        <taxon>Lasiodiplodia</taxon>
    </lineage>
</organism>
<accession>A0A8H7IR40</accession>
<evidence type="ECO:0000313" key="2">
    <source>
        <dbReference type="Proteomes" id="UP000627934"/>
    </source>
</evidence>
<reference evidence="1" key="2">
    <citation type="journal article" date="2018" name="DNA Res.">
        <title>Comparative genome and transcriptome analyses reveal adaptations to opportunistic infections in woody plant degrading pathogens of Botryosphaeriaceae.</title>
        <authorList>
            <person name="Yan J.Y."/>
            <person name="Zhao W.S."/>
            <person name="Chen Z."/>
            <person name="Xing Q.K."/>
            <person name="Zhang W."/>
            <person name="Chethana K.W.T."/>
            <person name="Xue M.F."/>
            <person name="Xu J.P."/>
            <person name="Phillips A.J.L."/>
            <person name="Wang Y."/>
            <person name="Liu J.H."/>
            <person name="Liu M."/>
            <person name="Zhou Y."/>
            <person name="Jayawardena R.S."/>
            <person name="Manawasinghe I.S."/>
            <person name="Huang J.B."/>
            <person name="Qiao G.H."/>
            <person name="Fu C.Y."/>
            <person name="Guo F.F."/>
            <person name="Dissanayake A.J."/>
            <person name="Peng Y.L."/>
            <person name="Hyde K.D."/>
            <person name="Li X.H."/>
        </authorList>
    </citation>
    <scope>NUCLEOTIDE SEQUENCE</scope>
    <source>
        <strain evidence="1">CSS-01s</strain>
    </source>
</reference>
<proteinExistence type="predicted"/>
<dbReference type="Proteomes" id="UP000627934">
    <property type="component" value="Unassembled WGS sequence"/>
</dbReference>
<sequence>MSLNLSITFPEDEGENWSLEHKTRDILIPYLQPTSQTSPAATAIGLIALCQSEAEKRALGEGFWYMTWEIVFKLAEQIPAAHTSQDRLVALIRALRDADVQPPNNPYAELPHMASNSFPGQTIICFPSLLSLIALAPFTDAARPPTEVSTAPPAPGTDLDQSQWKNLNALSARLCQAGIVVRSSDAIIAIAEALEKRPDPRSRAYQARGPLLNFHVPIAADWIIRCAEQLYAVMRSGEAEGAGCPWKKRRGIFEERWGFWKEQLVDVAEREEACEEGVKEVARKAAERMDEVERDGWGHSEIRSQ</sequence>
<reference evidence="1" key="1">
    <citation type="submission" date="2016-08" db="EMBL/GenBank/DDBJ databases">
        <authorList>
            <person name="Yan J."/>
        </authorList>
    </citation>
    <scope>NUCLEOTIDE SEQUENCE</scope>
    <source>
        <strain evidence="1">CSS-01s</strain>
    </source>
</reference>
<dbReference type="Pfam" id="PF12311">
    <property type="entry name" value="DUF3632"/>
    <property type="match status" value="1"/>
</dbReference>
<name>A0A8H7IR40_9PEZI</name>
<dbReference type="EMBL" id="MDYX01000037">
    <property type="protein sequence ID" value="KAF9630240.1"/>
    <property type="molecule type" value="Genomic_DNA"/>
</dbReference>
<evidence type="ECO:0000313" key="1">
    <source>
        <dbReference type="EMBL" id="KAF9630240.1"/>
    </source>
</evidence>
<dbReference type="PANTHER" id="PTHR38797:SF4">
    <property type="entry name" value="NUCLEAR PORE COMPLEX PROTEIN NUP85"/>
    <property type="match status" value="1"/>
</dbReference>
<gene>
    <name evidence="1" type="ORF">BFW01_g421</name>
</gene>